<accession>A0A1G7CXJ0</accession>
<organism evidence="1 2">
    <name type="scientific">Desulfuromonas thiophila</name>
    <dbReference type="NCBI Taxonomy" id="57664"/>
    <lineage>
        <taxon>Bacteria</taxon>
        <taxon>Pseudomonadati</taxon>
        <taxon>Thermodesulfobacteriota</taxon>
        <taxon>Desulfuromonadia</taxon>
        <taxon>Desulfuromonadales</taxon>
        <taxon>Desulfuromonadaceae</taxon>
        <taxon>Desulfuromonas</taxon>
    </lineage>
</organism>
<evidence type="ECO:0000313" key="1">
    <source>
        <dbReference type="EMBL" id="SDE43500.1"/>
    </source>
</evidence>
<dbReference type="STRING" id="57664.SAMN05661003_1119"/>
<proteinExistence type="predicted"/>
<evidence type="ECO:0000313" key="2">
    <source>
        <dbReference type="Proteomes" id="UP000243205"/>
    </source>
</evidence>
<dbReference type="AlphaFoldDB" id="A0A1G7CXJ0"/>
<reference evidence="2" key="1">
    <citation type="submission" date="2016-10" db="EMBL/GenBank/DDBJ databases">
        <authorList>
            <person name="Varghese N."/>
            <person name="Submissions S."/>
        </authorList>
    </citation>
    <scope>NUCLEOTIDE SEQUENCE [LARGE SCALE GENOMIC DNA]</scope>
    <source>
        <strain evidence="2">DSM 8987</strain>
    </source>
</reference>
<dbReference type="OrthoDB" id="5503776at2"/>
<dbReference type="RefSeq" id="WP_092078993.1">
    <property type="nucleotide sequence ID" value="NZ_FNAQ01000011.1"/>
</dbReference>
<sequence length="189" mass="21480">MTSVSEQANDILIVIDVLDRIETIGGSWQEAAAAGGAETALRPDSLIGQPLTRFISGDATRMYHEALLKLCRLTDTPLQRDYRCDTPECERHMRMWLRRLDRRRVEMRHRLLELRPLPHPLRLQTTAAAATAKPFVRCSVCNRLRPPGSNQWLEPADVVPPAAAPLQVIHSVCPDCRQRDWCGGRLRQR</sequence>
<keyword evidence="2" id="KW-1185">Reference proteome</keyword>
<gene>
    <name evidence="1" type="ORF">SAMN05661003_1119</name>
</gene>
<dbReference type="Proteomes" id="UP000243205">
    <property type="component" value="Unassembled WGS sequence"/>
</dbReference>
<name>A0A1G7CXJ0_9BACT</name>
<protein>
    <submittedName>
        <fullName evidence="1">Uncharacterized protein</fullName>
    </submittedName>
</protein>
<dbReference type="EMBL" id="FNAQ01000011">
    <property type="protein sequence ID" value="SDE43500.1"/>
    <property type="molecule type" value="Genomic_DNA"/>
</dbReference>